<protein>
    <submittedName>
        <fullName evidence="1">Uncharacterized protein</fullName>
    </submittedName>
</protein>
<sequence>MEMQSKFLYGNNCFIVHADISVQKSSESSRISTFLHSAQNKYHWIQCLFSVSYPVS</sequence>
<dbReference type="AlphaFoldDB" id="A0A0A8YN76"/>
<proteinExistence type="predicted"/>
<name>A0A0A8YN76_ARUDO</name>
<organism evidence="1">
    <name type="scientific">Arundo donax</name>
    <name type="common">Giant reed</name>
    <name type="synonym">Donax arundinaceus</name>
    <dbReference type="NCBI Taxonomy" id="35708"/>
    <lineage>
        <taxon>Eukaryota</taxon>
        <taxon>Viridiplantae</taxon>
        <taxon>Streptophyta</taxon>
        <taxon>Embryophyta</taxon>
        <taxon>Tracheophyta</taxon>
        <taxon>Spermatophyta</taxon>
        <taxon>Magnoliopsida</taxon>
        <taxon>Liliopsida</taxon>
        <taxon>Poales</taxon>
        <taxon>Poaceae</taxon>
        <taxon>PACMAD clade</taxon>
        <taxon>Arundinoideae</taxon>
        <taxon>Arundineae</taxon>
        <taxon>Arundo</taxon>
    </lineage>
</organism>
<accession>A0A0A8YN76</accession>
<reference evidence="1" key="2">
    <citation type="journal article" date="2015" name="Data Brief">
        <title>Shoot transcriptome of the giant reed, Arundo donax.</title>
        <authorList>
            <person name="Barrero R.A."/>
            <person name="Guerrero F.D."/>
            <person name="Moolhuijzen P."/>
            <person name="Goolsby J.A."/>
            <person name="Tidwell J."/>
            <person name="Bellgard S.E."/>
            <person name="Bellgard M.I."/>
        </authorList>
    </citation>
    <scope>NUCLEOTIDE SEQUENCE</scope>
    <source>
        <tissue evidence="1">Shoot tissue taken approximately 20 cm above the soil surface</tissue>
    </source>
</reference>
<evidence type="ECO:0000313" key="1">
    <source>
        <dbReference type="EMBL" id="JAD24102.1"/>
    </source>
</evidence>
<reference evidence="1" key="1">
    <citation type="submission" date="2014-09" db="EMBL/GenBank/DDBJ databases">
        <authorList>
            <person name="Magalhaes I.L.F."/>
            <person name="Oliveira U."/>
            <person name="Santos F.R."/>
            <person name="Vidigal T.H.D.A."/>
            <person name="Brescovit A.D."/>
            <person name="Santos A.J."/>
        </authorList>
    </citation>
    <scope>NUCLEOTIDE SEQUENCE</scope>
    <source>
        <tissue evidence="1">Shoot tissue taken approximately 20 cm above the soil surface</tissue>
    </source>
</reference>
<dbReference type="EMBL" id="GBRH01273793">
    <property type="protein sequence ID" value="JAD24102.1"/>
    <property type="molecule type" value="Transcribed_RNA"/>
</dbReference>